<evidence type="ECO:0000256" key="2">
    <source>
        <dbReference type="ARBA" id="ARBA00022679"/>
    </source>
</evidence>
<dbReference type="PANTHER" id="PTHR10434:SF66">
    <property type="entry name" value="PHOSPHOLIPID_GLYCEROL ACYLTRANSFERASE DOMAIN-CONTAINING PROTEIN"/>
    <property type="match status" value="1"/>
</dbReference>
<dbReference type="PANTHER" id="PTHR10434">
    <property type="entry name" value="1-ACYL-SN-GLYCEROL-3-PHOSPHATE ACYLTRANSFERASE"/>
    <property type="match status" value="1"/>
</dbReference>
<proteinExistence type="predicted"/>
<evidence type="ECO:0000313" key="5">
    <source>
        <dbReference type="EMBL" id="HFB53548.1"/>
    </source>
</evidence>
<dbReference type="InterPro" id="IPR002123">
    <property type="entry name" value="Plipid/glycerol_acylTrfase"/>
</dbReference>
<dbReference type="Proteomes" id="UP000886390">
    <property type="component" value="Unassembled WGS sequence"/>
</dbReference>
<protein>
    <submittedName>
        <fullName evidence="5">1-acyl-sn-glycerol-3-phosphate acyltransferase</fullName>
    </submittedName>
</protein>
<organism evidence="5">
    <name type="scientific">Sulfurimonas autotrophica</name>
    <dbReference type="NCBI Taxonomy" id="202747"/>
    <lineage>
        <taxon>Bacteria</taxon>
        <taxon>Pseudomonadati</taxon>
        <taxon>Campylobacterota</taxon>
        <taxon>Epsilonproteobacteria</taxon>
        <taxon>Campylobacterales</taxon>
        <taxon>Sulfurimonadaceae</taxon>
        <taxon>Sulfurimonas</taxon>
    </lineage>
</organism>
<comment type="pathway">
    <text evidence="1">Lipid metabolism.</text>
</comment>
<sequence length="232" mass="27172">MFKDLGKYIFMIELGLKYIKIFKETYFHPFITLKEGYQSLSKARGDYSNQVLDFLNIKVKLIGELPKKDKILYAINHRSLLDIIVMENIFSRYEKNGTWIAKQELFEDPIYGKFFQYSGCISVDLENKRGLLNFFKTIKRVFSKVDNMNLYIFPEGERFKGEGIHKFQSGAAKIAKANNLDIVPVYIKGKNEQVFKDAPYDKPYTVEVYVGDIISYENLEEKYLEFYNSVKG</sequence>
<evidence type="ECO:0000256" key="3">
    <source>
        <dbReference type="ARBA" id="ARBA00023315"/>
    </source>
</evidence>
<dbReference type="AlphaFoldDB" id="A0A7C3C3N9"/>
<accession>A0A7C3C3N9</accession>
<dbReference type="SMART" id="SM00563">
    <property type="entry name" value="PlsC"/>
    <property type="match status" value="1"/>
</dbReference>
<reference evidence="5" key="1">
    <citation type="journal article" date="2020" name="mSystems">
        <title>Genome- and Community-Level Interaction Insights into Carbon Utilization and Element Cycling Functions of Hydrothermarchaeota in Hydrothermal Sediment.</title>
        <authorList>
            <person name="Zhou Z."/>
            <person name="Liu Y."/>
            <person name="Xu W."/>
            <person name="Pan J."/>
            <person name="Luo Z.H."/>
            <person name="Li M."/>
        </authorList>
    </citation>
    <scope>NUCLEOTIDE SEQUENCE [LARGE SCALE GENOMIC DNA]</scope>
    <source>
        <strain evidence="5">HyVt-507</strain>
    </source>
</reference>
<keyword evidence="3 5" id="KW-0012">Acyltransferase</keyword>
<feature type="domain" description="Phospholipid/glycerol acyltransferase" evidence="4">
    <location>
        <begin position="71"/>
        <end position="190"/>
    </location>
</feature>
<dbReference type="GO" id="GO:0003841">
    <property type="term" value="F:1-acylglycerol-3-phosphate O-acyltransferase activity"/>
    <property type="evidence" value="ECO:0007669"/>
    <property type="project" value="TreeGrafter"/>
</dbReference>
<comment type="caution">
    <text evidence="5">The sequence shown here is derived from an EMBL/GenBank/DDBJ whole genome shotgun (WGS) entry which is preliminary data.</text>
</comment>
<evidence type="ECO:0000259" key="4">
    <source>
        <dbReference type="SMART" id="SM00563"/>
    </source>
</evidence>
<dbReference type="SUPFAM" id="SSF69593">
    <property type="entry name" value="Glycerol-3-phosphate (1)-acyltransferase"/>
    <property type="match status" value="1"/>
</dbReference>
<evidence type="ECO:0000256" key="1">
    <source>
        <dbReference type="ARBA" id="ARBA00005189"/>
    </source>
</evidence>
<dbReference type="EMBL" id="DRNH01000122">
    <property type="protein sequence ID" value="HFB53548.1"/>
    <property type="molecule type" value="Genomic_DNA"/>
</dbReference>
<gene>
    <name evidence="5" type="ORF">ENJ67_02335</name>
</gene>
<name>A0A7C3C3N9_9BACT</name>
<dbReference type="GO" id="GO:0006654">
    <property type="term" value="P:phosphatidic acid biosynthetic process"/>
    <property type="evidence" value="ECO:0007669"/>
    <property type="project" value="TreeGrafter"/>
</dbReference>
<dbReference type="CDD" id="cd07989">
    <property type="entry name" value="LPLAT_AGPAT-like"/>
    <property type="match status" value="1"/>
</dbReference>
<keyword evidence="2" id="KW-0808">Transferase</keyword>
<dbReference type="Pfam" id="PF01553">
    <property type="entry name" value="Acyltransferase"/>
    <property type="match status" value="1"/>
</dbReference>